<evidence type="ECO:0000259" key="2">
    <source>
        <dbReference type="Pfam" id="PF13649"/>
    </source>
</evidence>
<feature type="compositionally biased region" description="Basic and acidic residues" evidence="1">
    <location>
        <begin position="22"/>
        <end position="37"/>
    </location>
</feature>
<dbReference type="PANTHER" id="PTHR43591:SF24">
    <property type="entry name" value="2-METHOXY-6-POLYPRENYL-1,4-BENZOQUINOL METHYLASE, MITOCHONDRIAL"/>
    <property type="match status" value="1"/>
</dbReference>
<dbReference type="GO" id="GO:0008168">
    <property type="term" value="F:methyltransferase activity"/>
    <property type="evidence" value="ECO:0007669"/>
    <property type="project" value="TreeGrafter"/>
</dbReference>
<sequence>MGPPHPHLARQVRVSCSSSTASHREHPSEGRKIPRGKEHQFVYRHGSKLHAYDRDKAPYPCSFDRDVVELQCLDNSMIVESKGSASFIDFKDKPPKRCLDIGTGLGLWVISSAKAWPESTFVGLDMVNVQIPLQALDADVAERIEWVHTNILRNKLPFDDDEFDHVHIQDLALGIPENKWHTVFEEIRRVMRPGATIEIVEEDAIFPVLPRWYTDPLRAHGRGPSTLYPGAVQQHLTYPSSYDTSKLAHEHELLEMLFNDVWANRFINPMPSSCVPGYFAAFFDRVLSPPVLNFSTPPLAPFAPLPGMESAVNHALQASKNGTSGTGSAFSLLSPVLTDQTLDRSISHSPTSTQPTSVGSFKDTVSPSPSLHSLREASANGGTNGAPRATRRNSEAHSVRSMTSLGPSHSSSGSAGPGSAGPGSAKASRRPSVMLFASSEESTSLGGEHAIDLIPFDTVQAQEEHSQFMHLYRAVTFVLSTKEAMWDELCARVAARDPELERFGWREGDWSEQASRARFELAVDQYQRCVGLDLSFALVRVGALTSGCCSDMRGRIALWHSLVRNGWELPRRDPLSKAEVAEE</sequence>
<protein>
    <recommendedName>
        <fullName evidence="2">Methyltransferase domain-containing protein</fullName>
    </recommendedName>
</protein>
<dbReference type="PANTHER" id="PTHR43591">
    <property type="entry name" value="METHYLTRANSFERASE"/>
    <property type="match status" value="1"/>
</dbReference>
<dbReference type="InterPro" id="IPR041698">
    <property type="entry name" value="Methyltransf_25"/>
</dbReference>
<dbReference type="CDD" id="cd02440">
    <property type="entry name" value="AdoMet_MTases"/>
    <property type="match status" value="1"/>
</dbReference>
<dbReference type="AlphaFoldDB" id="A0A1Y2IRI8"/>
<proteinExistence type="predicted"/>
<feature type="region of interest" description="Disordered" evidence="1">
    <location>
        <begin position="1"/>
        <end position="37"/>
    </location>
</feature>
<dbReference type="Proteomes" id="UP000193067">
    <property type="component" value="Unassembled WGS sequence"/>
</dbReference>
<evidence type="ECO:0000256" key="1">
    <source>
        <dbReference type="SAM" id="MobiDB-lite"/>
    </source>
</evidence>
<reference evidence="3 4" key="1">
    <citation type="journal article" date="2015" name="Biotechnol. Biofuels">
        <title>Enhanced degradation of softwood versus hardwood by the white-rot fungus Pycnoporus coccineus.</title>
        <authorList>
            <person name="Couturier M."/>
            <person name="Navarro D."/>
            <person name="Chevret D."/>
            <person name="Henrissat B."/>
            <person name="Piumi F."/>
            <person name="Ruiz-Duenas F.J."/>
            <person name="Martinez A.T."/>
            <person name="Grigoriev I.V."/>
            <person name="Riley R."/>
            <person name="Lipzen A."/>
            <person name="Berrin J.G."/>
            <person name="Master E.R."/>
            <person name="Rosso M.N."/>
        </authorList>
    </citation>
    <scope>NUCLEOTIDE SEQUENCE [LARGE SCALE GENOMIC DNA]</scope>
    <source>
        <strain evidence="3 4">BRFM310</strain>
    </source>
</reference>
<dbReference type="Gene3D" id="3.40.50.150">
    <property type="entry name" value="Vaccinia Virus protein VP39"/>
    <property type="match status" value="1"/>
</dbReference>
<dbReference type="Pfam" id="PF13649">
    <property type="entry name" value="Methyltransf_25"/>
    <property type="match status" value="1"/>
</dbReference>
<evidence type="ECO:0000313" key="4">
    <source>
        <dbReference type="Proteomes" id="UP000193067"/>
    </source>
</evidence>
<feature type="non-terminal residue" evidence="3">
    <location>
        <position position="583"/>
    </location>
</feature>
<feature type="region of interest" description="Disordered" evidence="1">
    <location>
        <begin position="345"/>
        <end position="430"/>
    </location>
</feature>
<organism evidence="3 4">
    <name type="scientific">Trametes coccinea (strain BRFM310)</name>
    <name type="common">Pycnoporus coccineus</name>
    <dbReference type="NCBI Taxonomy" id="1353009"/>
    <lineage>
        <taxon>Eukaryota</taxon>
        <taxon>Fungi</taxon>
        <taxon>Dikarya</taxon>
        <taxon>Basidiomycota</taxon>
        <taxon>Agaricomycotina</taxon>
        <taxon>Agaricomycetes</taxon>
        <taxon>Polyporales</taxon>
        <taxon>Polyporaceae</taxon>
        <taxon>Trametes</taxon>
    </lineage>
</organism>
<feature type="compositionally biased region" description="Polar residues" evidence="1">
    <location>
        <begin position="347"/>
        <end position="371"/>
    </location>
</feature>
<gene>
    <name evidence="3" type="ORF">PYCCODRAFT_1477156</name>
</gene>
<evidence type="ECO:0000313" key="3">
    <source>
        <dbReference type="EMBL" id="OSD03293.1"/>
    </source>
</evidence>
<feature type="compositionally biased region" description="Low complexity" evidence="1">
    <location>
        <begin position="404"/>
        <end position="414"/>
    </location>
</feature>
<feature type="domain" description="Methyltransferase" evidence="2">
    <location>
        <begin position="99"/>
        <end position="194"/>
    </location>
</feature>
<keyword evidence="4" id="KW-1185">Reference proteome</keyword>
<dbReference type="STRING" id="1353009.A0A1Y2IRI8"/>
<accession>A0A1Y2IRI8</accession>
<dbReference type="EMBL" id="KZ084101">
    <property type="protein sequence ID" value="OSD03293.1"/>
    <property type="molecule type" value="Genomic_DNA"/>
</dbReference>
<dbReference type="InterPro" id="IPR029063">
    <property type="entry name" value="SAM-dependent_MTases_sf"/>
</dbReference>
<dbReference type="OrthoDB" id="2013972at2759"/>
<dbReference type="SUPFAM" id="SSF53335">
    <property type="entry name" value="S-adenosyl-L-methionine-dependent methyltransferases"/>
    <property type="match status" value="1"/>
</dbReference>
<name>A0A1Y2IRI8_TRAC3</name>